<evidence type="ECO:0000256" key="12">
    <source>
        <dbReference type="RuleBase" id="RU003357"/>
    </source>
</evidence>
<evidence type="ECO:0000256" key="10">
    <source>
        <dbReference type="ARBA" id="ARBA00023237"/>
    </source>
</evidence>
<dbReference type="InterPro" id="IPR000531">
    <property type="entry name" value="Beta-barrel_TonB"/>
</dbReference>
<evidence type="ECO:0000256" key="1">
    <source>
        <dbReference type="ARBA" id="ARBA00004571"/>
    </source>
</evidence>
<evidence type="ECO:0000313" key="17">
    <source>
        <dbReference type="Proteomes" id="UP000032025"/>
    </source>
</evidence>
<comment type="caution">
    <text evidence="16">The sequence shown here is derived from an EMBL/GenBank/DDBJ whole genome shotgun (WGS) entry which is preliminary data.</text>
</comment>
<comment type="subcellular location">
    <subcellularLocation>
        <location evidence="1 11">Cell outer membrane</location>
        <topology evidence="1 11">Multi-pass membrane protein</topology>
    </subcellularLocation>
</comment>
<dbReference type="SUPFAM" id="SSF56935">
    <property type="entry name" value="Porins"/>
    <property type="match status" value="1"/>
</dbReference>
<proteinExistence type="inferred from homology"/>
<accession>A0A0C9NHC3</accession>
<evidence type="ECO:0000256" key="13">
    <source>
        <dbReference type="SAM" id="SignalP"/>
    </source>
</evidence>
<dbReference type="GO" id="GO:0006826">
    <property type="term" value="P:iron ion transport"/>
    <property type="evidence" value="ECO:0007669"/>
    <property type="project" value="UniProtKB-KW"/>
</dbReference>
<keyword evidence="4" id="KW-0410">Iron transport</keyword>
<dbReference type="Pfam" id="PF00593">
    <property type="entry name" value="TonB_dep_Rec_b-barrel"/>
    <property type="match status" value="1"/>
</dbReference>
<dbReference type="Gene3D" id="2.40.170.20">
    <property type="entry name" value="TonB-dependent receptor, beta-barrel domain"/>
    <property type="match status" value="1"/>
</dbReference>
<evidence type="ECO:0000313" key="16">
    <source>
        <dbReference type="EMBL" id="GAN15617.1"/>
    </source>
</evidence>
<dbReference type="Proteomes" id="UP000032025">
    <property type="component" value="Unassembled WGS sequence"/>
</dbReference>
<keyword evidence="5 11" id="KW-0812">Transmembrane</keyword>
<dbReference type="GO" id="GO:0009279">
    <property type="term" value="C:cell outer membrane"/>
    <property type="evidence" value="ECO:0007669"/>
    <property type="project" value="UniProtKB-SubCell"/>
</dbReference>
<feature type="domain" description="TonB-dependent receptor plug" evidence="15">
    <location>
        <begin position="57"/>
        <end position="168"/>
    </location>
</feature>
<keyword evidence="13" id="KW-0732">Signal</keyword>
<keyword evidence="7" id="KW-0406">Ion transport</keyword>
<evidence type="ECO:0000256" key="4">
    <source>
        <dbReference type="ARBA" id="ARBA00022496"/>
    </source>
</evidence>
<dbReference type="PANTHER" id="PTHR32552:SF81">
    <property type="entry name" value="TONB-DEPENDENT OUTER MEMBRANE RECEPTOR"/>
    <property type="match status" value="1"/>
</dbReference>
<keyword evidence="10 11" id="KW-0998">Cell outer membrane</keyword>
<keyword evidence="2 11" id="KW-0813">Transport</keyword>
<keyword evidence="17" id="KW-1185">Reference proteome</keyword>
<dbReference type="EMBL" id="BBJS01000061">
    <property type="protein sequence ID" value="GAN15617.1"/>
    <property type="molecule type" value="Genomic_DNA"/>
</dbReference>
<reference evidence="16 17" key="1">
    <citation type="submission" date="2014-08" db="EMBL/GenBank/DDBJ databases">
        <title>Whole genome shotgun sequence of Sphingomonas paucimobilis NBRC 13935.</title>
        <authorList>
            <person name="Hosoyama A."/>
            <person name="Hashimoto M."/>
            <person name="Hosoyama Y."/>
            <person name="Noguchi M."/>
            <person name="Uohara A."/>
            <person name="Ohji S."/>
            <person name="Katano-Makiyama Y."/>
            <person name="Ichikawa N."/>
            <person name="Kimura A."/>
            <person name="Yamazoe A."/>
            <person name="Fujita N."/>
        </authorList>
    </citation>
    <scope>NUCLEOTIDE SEQUENCE [LARGE SCALE GENOMIC DNA]</scope>
    <source>
        <strain evidence="16 17">NBRC 13935</strain>
    </source>
</reference>
<organism evidence="16 17">
    <name type="scientific">Sphingomonas paucimobilis NBRC 13935</name>
    <dbReference type="NCBI Taxonomy" id="1219050"/>
    <lineage>
        <taxon>Bacteria</taxon>
        <taxon>Pseudomonadati</taxon>
        <taxon>Pseudomonadota</taxon>
        <taxon>Alphaproteobacteria</taxon>
        <taxon>Sphingomonadales</taxon>
        <taxon>Sphingomonadaceae</taxon>
        <taxon>Sphingomonas</taxon>
    </lineage>
</organism>
<feature type="signal peptide" evidence="13">
    <location>
        <begin position="1"/>
        <end position="25"/>
    </location>
</feature>
<dbReference type="InterPro" id="IPR012910">
    <property type="entry name" value="Plug_dom"/>
</dbReference>
<comment type="similarity">
    <text evidence="11 12">Belongs to the TonB-dependent receptor family.</text>
</comment>
<keyword evidence="9 11" id="KW-0472">Membrane</keyword>
<dbReference type="InterPro" id="IPR036942">
    <property type="entry name" value="Beta-barrel_TonB_sf"/>
</dbReference>
<dbReference type="GeneID" id="78527703"/>
<dbReference type="AlphaFoldDB" id="A0A0C9NHC3"/>
<dbReference type="PROSITE" id="PS52016">
    <property type="entry name" value="TONB_DEPENDENT_REC_3"/>
    <property type="match status" value="1"/>
</dbReference>
<keyword evidence="6" id="KW-0408">Iron</keyword>
<keyword evidence="3 11" id="KW-1134">Transmembrane beta strand</keyword>
<evidence type="ECO:0000256" key="5">
    <source>
        <dbReference type="ARBA" id="ARBA00022692"/>
    </source>
</evidence>
<evidence type="ECO:0000256" key="2">
    <source>
        <dbReference type="ARBA" id="ARBA00022448"/>
    </source>
</evidence>
<name>A0A0C9NHC3_SPHPI</name>
<evidence type="ECO:0000256" key="9">
    <source>
        <dbReference type="ARBA" id="ARBA00023136"/>
    </source>
</evidence>
<evidence type="ECO:0000256" key="11">
    <source>
        <dbReference type="PROSITE-ProRule" id="PRU01360"/>
    </source>
</evidence>
<dbReference type="PANTHER" id="PTHR32552">
    <property type="entry name" value="FERRICHROME IRON RECEPTOR-RELATED"/>
    <property type="match status" value="1"/>
</dbReference>
<evidence type="ECO:0000256" key="3">
    <source>
        <dbReference type="ARBA" id="ARBA00022452"/>
    </source>
</evidence>
<sequence length="745" mass="80729">MKRSNPRGAASLLALALASAPGAVAAQEQPPAGTAANVAEPASDDIIVTAQKREERLQDVPVPVTAITSSTLVNQNQVRAQDFFSSVPGLNLQFQNSRSNLAIRGVTTGPATGNPVVGYTIDDIPYGSSVGLAGLFGSAPDIDPSELARIEVLRGPQGTLYGAASIGGLVKYVTVDPSTEGVSGAVAAGVSVIRGAEGEAGYNVRGAVNLPVTDTLAVRASAFTRTEPGYIDNVVTGRRGVNRSEVAGGRLSAMWRPASGVSIKLGALYQDRRILGTNDVDTRLGSRYLQTNQFNTGRSNSTNQLYSAIVNVALGASQLTSLTSYSYNKNNDTVDFSASALTAALPSIYPVGINPMATVLNQFYSTRKFTQELRLAMPVGERIDWIVGAFYTRENTRYTIRTDATDPANGTIYGYPIVWPLDRLRFTEYAAFTDVTVRLSERFDVQVGGRYSENRQTLQHQQFTFFDPPEGVASNPSSRGSAFTYLVTPRFRITHDHMVYGRVASGYRPGGPNALCNDVEIPCQYKPDKTVNYEIGAKGNVLDRALSYDLSVYYIDWKDLQVTQVVPAGTNNYNANASRARSRGAEASFEARPARGLTLTLWGAYTDAVLREGFSALVAVYGARGDRLPYSSRWSGRFGANQEWPIDEDTTAILGGSVSYIGDRRGEFVSTAAEAPLRQFYPAYAQGDLYLGARWRGWRANIFVQNVTNSRGVTGGGYNNQTNFNRFWLNYTQPRTAGMTLEKSF</sequence>
<feature type="chain" id="PRO_5002200191" evidence="13">
    <location>
        <begin position="26"/>
        <end position="745"/>
    </location>
</feature>
<evidence type="ECO:0000259" key="14">
    <source>
        <dbReference type="Pfam" id="PF00593"/>
    </source>
</evidence>
<gene>
    <name evidence="16" type="ORF">SP6_61_00660</name>
</gene>
<dbReference type="InterPro" id="IPR039426">
    <property type="entry name" value="TonB-dep_rcpt-like"/>
</dbReference>
<feature type="domain" description="TonB-dependent receptor-like beta-barrel" evidence="14">
    <location>
        <begin position="270"/>
        <end position="707"/>
    </location>
</feature>
<keyword evidence="8 12" id="KW-0798">TonB box</keyword>
<dbReference type="Pfam" id="PF07715">
    <property type="entry name" value="Plug"/>
    <property type="match status" value="1"/>
</dbReference>
<evidence type="ECO:0000256" key="8">
    <source>
        <dbReference type="ARBA" id="ARBA00023077"/>
    </source>
</evidence>
<evidence type="ECO:0000256" key="6">
    <source>
        <dbReference type="ARBA" id="ARBA00023004"/>
    </source>
</evidence>
<evidence type="ECO:0000256" key="7">
    <source>
        <dbReference type="ARBA" id="ARBA00023065"/>
    </source>
</evidence>
<protein>
    <submittedName>
        <fullName evidence="16">DNA, contig: SP661</fullName>
    </submittedName>
</protein>
<evidence type="ECO:0000259" key="15">
    <source>
        <dbReference type="Pfam" id="PF07715"/>
    </source>
</evidence>
<dbReference type="RefSeq" id="WP_007405539.1">
    <property type="nucleotide sequence ID" value="NZ_BBJS01000061.1"/>
</dbReference>